<dbReference type="EC" id="4.6.1.16" evidence="2"/>
<evidence type="ECO:0000259" key="6">
    <source>
        <dbReference type="Pfam" id="PF01974"/>
    </source>
</evidence>
<evidence type="ECO:0000313" key="8">
    <source>
        <dbReference type="EMBL" id="CAD7698974.1"/>
    </source>
</evidence>
<organism evidence="8 9">
    <name type="scientific">Ostreobium quekettii</name>
    <dbReference type="NCBI Taxonomy" id="121088"/>
    <lineage>
        <taxon>Eukaryota</taxon>
        <taxon>Viridiplantae</taxon>
        <taxon>Chlorophyta</taxon>
        <taxon>core chlorophytes</taxon>
        <taxon>Ulvophyceae</taxon>
        <taxon>TCBD clade</taxon>
        <taxon>Bryopsidales</taxon>
        <taxon>Ostreobineae</taxon>
        <taxon>Ostreobiaceae</taxon>
        <taxon>Ostreobium</taxon>
    </lineage>
</organism>
<dbReference type="InterPro" id="IPR006677">
    <property type="entry name" value="tRNA_intron_Endonuc_cat-like"/>
</dbReference>
<feature type="domain" description="tRNA intron endonuclease catalytic" evidence="6">
    <location>
        <begin position="152"/>
        <end position="228"/>
    </location>
</feature>
<dbReference type="InterPro" id="IPR011856">
    <property type="entry name" value="tRNA_endonuc-like_dom_sf"/>
</dbReference>
<name>A0A8S1IY83_9CHLO</name>
<evidence type="ECO:0000256" key="5">
    <source>
        <dbReference type="ARBA" id="ARBA00034031"/>
    </source>
</evidence>
<dbReference type="Pfam" id="PF01974">
    <property type="entry name" value="tRNA_int_endo"/>
    <property type="match status" value="1"/>
</dbReference>
<dbReference type="EMBL" id="CAJHUC010000930">
    <property type="protein sequence ID" value="CAD7698974.1"/>
    <property type="molecule type" value="Genomic_DNA"/>
</dbReference>
<dbReference type="Proteomes" id="UP000708148">
    <property type="component" value="Unassembled WGS sequence"/>
</dbReference>
<dbReference type="GO" id="GO:0005634">
    <property type="term" value="C:nucleus"/>
    <property type="evidence" value="ECO:0007669"/>
    <property type="project" value="UniProtKB-ARBA"/>
</dbReference>
<dbReference type="InterPro" id="IPR036167">
    <property type="entry name" value="tRNA_intron_Endo_cat-like_sf"/>
</dbReference>
<sequence length="255" mass="27628">MSGADIVARVSILDGKGYVWDAAQAKRLREECRLVGAMVGGLPGYKMQTSVRGLPLELSPEEVTLAFAKGWIHINAHRSGDTSSSMAACSVSNRQEGMHSSQGAEGSAEAAVMEDWTSPLSDGRHVTIPTQPSCEDTYPCSWTYPSSELDKIRCIVFSDLHEKGFYMTGGLKFGGDWLAYPGDPLGYHAQFVVRVVLPDQTIHALMFASSTREAHAARKHLLLATAKQVSDTSDHTPVYFSVAPYAGFGKDARSL</sequence>
<accession>A0A8S1IY83</accession>
<dbReference type="Pfam" id="PF26577">
    <property type="entry name" value="TSEN34_N"/>
    <property type="match status" value="1"/>
</dbReference>
<gene>
    <name evidence="8" type="ORF">OSTQU699_LOCUS4333</name>
</gene>
<comment type="catalytic activity">
    <reaction evidence="5">
        <text>pretRNA = a 3'-half-tRNA molecule with a 5'-OH end + a 5'-half-tRNA molecule with a 2',3'-cyclic phosphate end + an intron with a 2',3'-cyclic phosphate and a 5'-hydroxyl terminus.</text>
        <dbReference type="EC" id="4.6.1.16"/>
    </reaction>
</comment>
<evidence type="ECO:0000256" key="1">
    <source>
        <dbReference type="ARBA" id="ARBA00008078"/>
    </source>
</evidence>
<dbReference type="Gene3D" id="3.40.1350.10">
    <property type="match status" value="1"/>
</dbReference>
<evidence type="ECO:0000256" key="3">
    <source>
        <dbReference type="ARBA" id="ARBA00022694"/>
    </source>
</evidence>
<comment type="similarity">
    <text evidence="1">Belongs to the tRNA-intron endonuclease family.</text>
</comment>
<evidence type="ECO:0000259" key="7">
    <source>
        <dbReference type="Pfam" id="PF26577"/>
    </source>
</evidence>
<dbReference type="GO" id="GO:0000379">
    <property type="term" value="P:tRNA-type intron splice site recognition and cleavage"/>
    <property type="evidence" value="ECO:0007669"/>
    <property type="project" value="TreeGrafter"/>
</dbReference>
<reference evidence="8" key="1">
    <citation type="submission" date="2020-12" db="EMBL/GenBank/DDBJ databases">
        <authorList>
            <person name="Iha C."/>
        </authorList>
    </citation>
    <scope>NUCLEOTIDE SEQUENCE</scope>
</reference>
<feature type="domain" description="TSEN34 N-terminal" evidence="7">
    <location>
        <begin position="9"/>
        <end position="74"/>
    </location>
</feature>
<dbReference type="GO" id="GO:0000213">
    <property type="term" value="F:tRNA-intron lyase activity"/>
    <property type="evidence" value="ECO:0007669"/>
    <property type="project" value="UniProtKB-EC"/>
</dbReference>
<dbReference type="CDD" id="cd22363">
    <property type="entry name" value="tRNA-intron_lyase_C"/>
    <property type="match status" value="1"/>
</dbReference>
<dbReference type="PANTHER" id="PTHR13070">
    <property type="entry name" value="TRNA-SPLICING ENDONUCLEASE SUBUNIT SEN34-RELATED"/>
    <property type="match status" value="1"/>
</dbReference>
<proteinExistence type="inferred from homology"/>
<evidence type="ECO:0000256" key="4">
    <source>
        <dbReference type="ARBA" id="ARBA00023239"/>
    </source>
</evidence>
<keyword evidence="9" id="KW-1185">Reference proteome</keyword>
<keyword evidence="3" id="KW-0819">tRNA processing</keyword>
<dbReference type="AlphaFoldDB" id="A0A8S1IY83"/>
<dbReference type="PANTHER" id="PTHR13070:SF0">
    <property type="entry name" value="TRNA-SPLICING ENDONUCLEASE SUBUNIT SEN34"/>
    <property type="match status" value="1"/>
</dbReference>
<evidence type="ECO:0000313" key="9">
    <source>
        <dbReference type="Proteomes" id="UP000708148"/>
    </source>
</evidence>
<dbReference type="InterPro" id="IPR059049">
    <property type="entry name" value="TSEN34_N"/>
</dbReference>
<dbReference type="SUPFAM" id="SSF53032">
    <property type="entry name" value="tRNA-intron endonuclease catalytic domain-like"/>
    <property type="match status" value="1"/>
</dbReference>
<comment type="caution">
    <text evidence="8">The sequence shown here is derived from an EMBL/GenBank/DDBJ whole genome shotgun (WGS) entry which is preliminary data.</text>
</comment>
<dbReference type="OrthoDB" id="48041at2759"/>
<protein>
    <recommendedName>
        <fullName evidence="2">tRNA-intron lyase</fullName>
        <ecNumber evidence="2">4.6.1.16</ecNumber>
    </recommendedName>
</protein>
<dbReference type="GO" id="GO:0003676">
    <property type="term" value="F:nucleic acid binding"/>
    <property type="evidence" value="ECO:0007669"/>
    <property type="project" value="InterPro"/>
</dbReference>
<keyword evidence="4" id="KW-0456">Lyase</keyword>
<evidence type="ECO:0000256" key="2">
    <source>
        <dbReference type="ARBA" id="ARBA00012573"/>
    </source>
</evidence>